<dbReference type="InterPro" id="IPR046507">
    <property type="entry name" value="DUF6685"/>
</dbReference>
<protein>
    <submittedName>
        <fullName evidence="1">Uncharacterized protein</fullName>
    </submittedName>
</protein>
<evidence type="ECO:0000313" key="2">
    <source>
        <dbReference type="Proteomes" id="UP000077763"/>
    </source>
</evidence>
<dbReference type="Proteomes" id="UP000077763">
    <property type="component" value="Unassembled WGS sequence"/>
</dbReference>
<proteinExistence type="predicted"/>
<dbReference type="EMBL" id="LUUH01000074">
    <property type="protein sequence ID" value="OAI00900.1"/>
    <property type="molecule type" value="Genomic_DNA"/>
</dbReference>
<gene>
    <name evidence="1" type="ORF">A1353_19005</name>
</gene>
<name>A0A177M782_METMH</name>
<sequence>MPITKIAKWLQSGVHLIQEDWGYSPVTLNHAIESFPNFLPSIEAAPDTIRAGSRVRWHEWGNRRFRPTMFAKHNIMYGWRFSQGHYSSVELAMPEFDDFGQCEIVQAWQCEIQDVVGFSNSKSDLEQFTDLDQFTEATTPNWIEEITEENLLRNLAHSEIRIGNELYADTTTDHFCRYRWDDRIFLMNDGGSHHFAAARYIAGKLNRKVYLNGKLKTYSINPNSVDALRERFDILVIDDSGEEQNQFHQAMKAFSATYLWRKLPPPHENSRAIFLPKNETRSRTVAANLKTAGAYDLAALFQAIVEKQT</sequence>
<dbReference type="Pfam" id="PF20390">
    <property type="entry name" value="DUF6685"/>
    <property type="match status" value="1"/>
</dbReference>
<accession>A0A177M782</accession>
<reference evidence="1 2" key="1">
    <citation type="submission" date="2016-03" db="EMBL/GenBank/DDBJ databases">
        <authorList>
            <person name="Ploux O."/>
        </authorList>
    </citation>
    <scope>NUCLEOTIDE SEQUENCE [LARGE SCALE GENOMIC DNA]</scope>
    <source>
        <strain evidence="1 2">R-45371</strain>
    </source>
</reference>
<comment type="caution">
    <text evidence="1">The sequence shown here is derived from an EMBL/GenBank/DDBJ whole genome shotgun (WGS) entry which is preliminary data.</text>
</comment>
<dbReference type="AlphaFoldDB" id="A0A177M782"/>
<dbReference type="RefSeq" id="WP_082880130.1">
    <property type="nucleotide sequence ID" value="NZ_LUUH01000074.1"/>
</dbReference>
<organism evidence="1 2">
    <name type="scientific">Methylomonas methanica</name>
    <dbReference type="NCBI Taxonomy" id="421"/>
    <lineage>
        <taxon>Bacteria</taxon>
        <taxon>Pseudomonadati</taxon>
        <taxon>Pseudomonadota</taxon>
        <taxon>Gammaproteobacteria</taxon>
        <taxon>Methylococcales</taxon>
        <taxon>Methylococcaceae</taxon>
        <taxon>Methylomonas</taxon>
    </lineage>
</organism>
<evidence type="ECO:0000313" key="1">
    <source>
        <dbReference type="EMBL" id="OAI00900.1"/>
    </source>
</evidence>